<dbReference type="AlphaFoldDB" id="A0AAV4W7X2"/>
<dbReference type="Proteomes" id="UP001054945">
    <property type="component" value="Unassembled WGS sequence"/>
</dbReference>
<protein>
    <submittedName>
        <fullName evidence="1">Uncharacterized protein</fullName>
    </submittedName>
</protein>
<proteinExistence type="predicted"/>
<dbReference type="EMBL" id="BPLR01015719">
    <property type="protein sequence ID" value="GIY78140.1"/>
    <property type="molecule type" value="Genomic_DNA"/>
</dbReference>
<feature type="non-terminal residue" evidence="1">
    <location>
        <position position="1"/>
    </location>
</feature>
<accession>A0AAV4W7X2</accession>
<reference evidence="1 2" key="1">
    <citation type="submission" date="2021-06" db="EMBL/GenBank/DDBJ databases">
        <title>Caerostris extrusa draft genome.</title>
        <authorList>
            <person name="Kono N."/>
            <person name="Arakawa K."/>
        </authorList>
    </citation>
    <scope>NUCLEOTIDE SEQUENCE [LARGE SCALE GENOMIC DNA]</scope>
</reference>
<sequence length="87" mass="9807">ILKDDDWKCYLCKPDPDENCLIRSIIEIKDKDIQQDNPSETLVAGNLSPHDALAESETEQLQSTSSMEDLSSNVSGEKVIYFIFLTN</sequence>
<organism evidence="1 2">
    <name type="scientific">Caerostris extrusa</name>
    <name type="common">Bark spider</name>
    <name type="synonym">Caerostris bankana</name>
    <dbReference type="NCBI Taxonomy" id="172846"/>
    <lineage>
        <taxon>Eukaryota</taxon>
        <taxon>Metazoa</taxon>
        <taxon>Ecdysozoa</taxon>
        <taxon>Arthropoda</taxon>
        <taxon>Chelicerata</taxon>
        <taxon>Arachnida</taxon>
        <taxon>Araneae</taxon>
        <taxon>Araneomorphae</taxon>
        <taxon>Entelegynae</taxon>
        <taxon>Araneoidea</taxon>
        <taxon>Araneidae</taxon>
        <taxon>Caerostris</taxon>
    </lineage>
</organism>
<gene>
    <name evidence="1" type="ORF">CEXT_280031</name>
</gene>
<evidence type="ECO:0000313" key="2">
    <source>
        <dbReference type="Proteomes" id="UP001054945"/>
    </source>
</evidence>
<keyword evidence="2" id="KW-1185">Reference proteome</keyword>
<evidence type="ECO:0000313" key="1">
    <source>
        <dbReference type="EMBL" id="GIY78140.1"/>
    </source>
</evidence>
<name>A0AAV4W7X2_CAEEX</name>
<comment type="caution">
    <text evidence="1">The sequence shown here is derived from an EMBL/GenBank/DDBJ whole genome shotgun (WGS) entry which is preliminary data.</text>
</comment>